<dbReference type="NCBIfam" id="NF040941">
    <property type="entry name" value="GGGWT_bact"/>
    <property type="match status" value="1"/>
</dbReference>
<evidence type="ECO:0008006" key="3">
    <source>
        <dbReference type="Google" id="ProtNLM"/>
    </source>
</evidence>
<dbReference type="RefSeq" id="WP_154288622.1">
    <property type="nucleotide sequence ID" value="NZ_WKJI01000005.1"/>
</dbReference>
<name>A0A7K0FRB2_9SPHI</name>
<dbReference type="SUPFAM" id="SSF56496">
    <property type="entry name" value="Fibrinogen C-terminal domain-like"/>
    <property type="match status" value="1"/>
</dbReference>
<gene>
    <name evidence="1" type="ORF">GJJ64_15245</name>
</gene>
<reference evidence="1 2" key="1">
    <citation type="submission" date="2019-11" db="EMBL/GenBank/DDBJ databases">
        <authorList>
            <person name="Cheng Q."/>
            <person name="Yang Z."/>
        </authorList>
    </citation>
    <scope>NUCLEOTIDE SEQUENCE [LARGE SCALE GENOMIC DNA]</scope>
    <source>
        <strain evidence="1 2">HX-22-1</strain>
    </source>
</reference>
<evidence type="ECO:0000313" key="1">
    <source>
        <dbReference type="EMBL" id="MRX48548.1"/>
    </source>
</evidence>
<comment type="caution">
    <text evidence="1">The sequence shown here is derived from an EMBL/GenBank/DDBJ whole genome shotgun (WGS) entry which is preliminary data.</text>
</comment>
<evidence type="ECO:0000313" key="2">
    <source>
        <dbReference type="Proteomes" id="UP000462931"/>
    </source>
</evidence>
<dbReference type="EMBL" id="WKJI01000005">
    <property type="protein sequence ID" value="MRX48548.1"/>
    <property type="molecule type" value="Genomic_DNA"/>
</dbReference>
<protein>
    <recommendedName>
        <fullName evidence="3">Fibrinogen C-terminal domain-containing protein</fullName>
    </recommendedName>
</protein>
<sequence length="249" mass="27728">MNQLKLNGLLFLIVIPFFSVAQVAPISFIQKSNLVNAGDGKTAAMAGTSAFQIKTDYPSSTDGIYWIKNPNVNGGAPFQIYADMTTDGGGWTLILCNSTSSGWTYDNAILRNTSTPSITDNYSIIAWADYIKKSPSGFQYMIDASARRRYGGIWTANQAYTFVKTDNSQTNVTRNTAWDTYDYSLSLTNSIQPRMPWRGNIANNNAFITTDDGTGNWWGTLVTSNTTWDPSPWIENLIQSPGIIWYWVR</sequence>
<dbReference type="InterPro" id="IPR014716">
    <property type="entry name" value="Fibrinogen_a/b/g_C_1"/>
</dbReference>
<dbReference type="Proteomes" id="UP000462931">
    <property type="component" value="Unassembled WGS sequence"/>
</dbReference>
<dbReference type="Gene3D" id="3.90.215.10">
    <property type="entry name" value="Gamma Fibrinogen, chain A, domain 1"/>
    <property type="match status" value="1"/>
</dbReference>
<organism evidence="1 2">
    <name type="scientific">Pedobacter puniceum</name>
    <dbReference type="NCBI Taxonomy" id="2666136"/>
    <lineage>
        <taxon>Bacteria</taxon>
        <taxon>Pseudomonadati</taxon>
        <taxon>Bacteroidota</taxon>
        <taxon>Sphingobacteriia</taxon>
        <taxon>Sphingobacteriales</taxon>
        <taxon>Sphingobacteriaceae</taxon>
        <taxon>Pedobacter</taxon>
    </lineage>
</organism>
<proteinExistence type="predicted"/>
<dbReference type="InterPro" id="IPR036056">
    <property type="entry name" value="Fibrinogen-like_C"/>
</dbReference>
<accession>A0A7K0FRB2</accession>
<dbReference type="AlphaFoldDB" id="A0A7K0FRB2"/>
<keyword evidence="2" id="KW-1185">Reference proteome</keyword>